<reference evidence="2" key="1">
    <citation type="journal article" date="2022" name="Mol. Ecol. Resour.">
        <title>The genomes of chicory, endive, great burdock and yacon provide insights into Asteraceae palaeo-polyploidization history and plant inulin production.</title>
        <authorList>
            <person name="Fan W."/>
            <person name="Wang S."/>
            <person name="Wang H."/>
            <person name="Wang A."/>
            <person name="Jiang F."/>
            <person name="Liu H."/>
            <person name="Zhao H."/>
            <person name="Xu D."/>
            <person name="Zhang Y."/>
        </authorList>
    </citation>
    <scope>NUCLEOTIDE SEQUENCE [LARGE SCALE GENOMIC DNA]</scope>
    <source>
        <strain evidence="2">cv. Punajuju</strain>
    </source>
</reference>
<accession>A0ACB9AKW5</accession>
<organism evidence="1 2">
    <name type="scientific">Cichorium intybus</name>
    <name type="common">Chicory</name>
    <dbReference type="NCBI Taxonomy" id="13427"/>
    <lineage>
        <taxon>Eukaryota</taxon>
        <taxon>Viridiplantae</taxon>
        <taxon>Streptophyta</taxon>
        <taxon>Embryophyta</taxon>
        <taxon>Tracheophyta</taxon>
        <taxon>Spermatophyta</taxon>
        <taxon>Magnoliopsida</taxon>
        <taxon>eudicotyledons</taxon>
        <taxon>Gunneridae</taxon>
        <taxon>Pentapetalae</taxon>
        <taxon>asterids</taxon>
        <taxon>campanulids</taxon>
        <taxon>Asterales</taxon>
        <taxon>Asteraceae</taxon>
        <taxon>Cichorioideae</taxon>
        <taxon>Cichorieae</taxon>
        <taxon>Cichoriinae</taxon>
        <taxon>Cichorium</taxon>
    </lineage>
</organism>
<proteinExistence type="predicted"/>
<dbReference type="Proteomes" id="UP001055811">
    <property type="component" value="Linkage Group LG07"/>
</dbReference>
<keyword evidence="2" id="KW-1185">Reference proteome</keyword>
<comment type="caution">
    <text evidence="1">The sequence shown here is derived from an EMBL/GenBank/DDBJ whole genome shotgun (WGS) entry which is preliminary data.</text>
</comment>
<dbReference type="EMBL" id="CM042015">
    <property type="protein sequence ID" value="KAI3710857.1"/>
    <property type="molecule type" value="Genomic_DNA"/>
</dbReference>
<reference evidence="1 2" key="2">
    <citation type="journal article" date="2022" name="Mol. Ecol. Resour.">
        <title>The genomes of chicory, endive, great burdock and yacon provide insights into Asteraceae paleo-polyploidization history and plant inulin production.</title>
        <authorList>
            <person name="Fan W."/>
            <person name="Wang S."/>
            <person name="Wang H."/>
            <person name="Wang A."/>
            <person name="Jiang F."/>
            <person name="Liu H."/>
            <person name="Zhao H."/>
            <person name="Xu D."/>
            <person name="Zhang Y."/>
        </authorList>
    </citation>
    <scope>NUCLEOTIDE SEQUENCE [LARGE SCALE GENOMIC DNA]</scope>
    <source>
        <strain evidence="2">cv. Punajuju</strain>
        <tissue evidence="1">Leaves</tissue>
    </source>
</reference>
<evidence type="ECO:0000313" key="1">
    <source>
        <dbReference type="EMBL" id="KAI3710857.1"/>
    </source>
</evidence>
<gene>
    <name evidence="1" type="ORF">L2E82_40652</name>
</gene>
<sequence length="96" mass="10778">MKIKIEKSMEKVDPSVKEAAYHAWLGYYNSIREIGRDKTTLVELGKGFLNSIGLEKVPALFRKTALKMGHKDIQAIAIIQNSKQNANMLMLACPQT</sequence>
<evidence type="ECO:0000313" key="2">
    <source>
        <dbReference type="Proteomes" id="UP001055811"/>
    </source>
</evidence>
<name>A0ACB9AKW5_CICIN</name>
<protein>
    <submittedName>
        <fullName evidence="1">Uncharacterized protein</fullName>
    </submittedName>
</protein>